<dbReference type="GO" id="GO:0050097">
    <property type="term" value="F:methylaspartate mutase activity"/>
    <property type="evidence" value="ECO:0007669"/>
    <property type="project" value="UniProtKB-EC"/>
</dbReference>
<keyword evidence="3" id="KW-0170">Cobalt</keyword>
<dbReference type="eggNOG" id="COG4865">
    <property type="taxonomic scope" value="Bacteria"/>
</dbReference>
<sequence>MSPDDVRRELPDRGDTRAFIRSLHKPTVREVLRRADAAQWLAIQPRCGVGAHDAMRTLLCRLESDARPDILTLTIDSYTRLCQFAAAEHLMRGDPAGLNGYPLVGHGWQRGRELNQAVQAPLQIRHGSPDPRALFDVAIAAGVTAFEGGGIGYNLPYCKDVPLEHSLRCWQEVDRACGELARDGILVDRELFGTLTAVLIPPAISLSMTLLEALAAAREGVRCLSIAYCQSGHLVQDVAALRAIRALAARYLPAEIEVYPVLHEWMGPFPPERGAAVATIFYGALTAKKGGATKLINKTYEEALGIPTTAANVDGIWTARSATSALFDFIEVPQDQVEEEMSAILVEVDEIVAPVLDGAELLPSIAEGFARGWLDIPFSASRYARSEVVPMRDPSGAIRFHRSGKLRFSEATKRRNAALLSRVTGVPGFDLFHTLRDDIAYFLAHAATGEL</sequence>
<gene>
    <name evidence="4" type="ordered locus">Hoch_4361</name>
</gene>
<dbReference type="Gene3D" id="3.20.20.240">
    <property type="entry name" value="Methylmalonyl-CoA mutase"/>
    <property type="match status" value="1"/>
</dbReference>
<accession>D0LME9</accession>
<reference evidence="4 5" key="1">
    <citation type="journal article" date="2010" name="Stand. Genomic Sci.">
        <title>Complete genome sequence of Haliangium ochraceum type strain (SMP-2).</title>
        <authorList>
            <consortium name="US DOE Joint Genome Institute (JGI-PGF)"/>
            <person name="Ivanova N."/>
            <person name="Daum C."/>
            <person name="Lang E."/>
            <person name="Abt B."/>
            <person name="Kopitz M."/>
            <person name="Saunders E."/>
            <person name="Lapidus A."/>
            <person name="Lucas S."/>
            <person name="Glavina Del Rio T."/>
            <person name="Nolan M."/>
            <person name="Tice H."/>
            <person name="Copeland A."/>
            <person name="Cheng J.F."/>
            <person name="Chen F."/>
            <person name="Bruce D."/>
            <person name="Goodwin L."/>
            <person name="Pitluck S."/>
            <person name="Mavromatis K."/>
            <person name="Pati A."/>
            <person name="Mikhailova N."/>
            <person name="Chen A."/>
            <person name="Palaniappan K."/>
            <person name="Land M."/>
            <person name="Hauser L."/>
            <person name="Chang Y.J."/>
            <person name="Jeffries C.D."/>
            <person name="Detter J.C."/>
            <person name="Brettin T."/>
            <person name="Rohde M."/>
            <person name="Goker M."/>
            <person name="Bristow J."/>
            <person name="Markowitz V."/>
            <person name="Eisen J.A."/>
            <person name="Hugenholtz P."/>
            <person name="Kyrpides N.C."/>
            <person name="Klenk H.P."/>
        </authorList>
    </citation>
    <scope>NUCLEOTIDE SEQUENCE [LARGE SCALE GENOMIC DNA]</scope>
    <source>
        <strain evidence="5">DSM 14365 / CIP 107738 / JCM 11303 / AJ 13395 / SMP-2</strain>
    </source>
</reference>
<dbReference type="Pfam" id="PF06368">
    <property type="entry name" value="Met_asp_mut_E"/>
    <property type="match status" value="1"/>
</dbReference>
<keyword evidence="1" id="KW-0846">Cobalamin</keyword>
<dbReference type="SUPFAM" id="SSF51703">
    <property type="entry name" value="Cobalamin (vitamin B12)-dependent enzymes"/>
    <property type="match status" value="1"/>
</dbReference>
<dbReference type="KEGG" id="hoh:Hoch_4361"/>
<keyword evidence="2 4" id="KW-0413">Isomerase</keyword>
<dbReference type="STRING" id="502025.Hoch_4361"/>
<evidence type="ECO:0000313" key="5">
    <source>
        <dbReference type="Proteomes" id="UP000001880"/>
    </source>
</evidence>
<evidence type="ECO:0000256" key="3">
    <source>
        <dbReference type="ARBA" id="ARBA00023285"/>
    </source>
</evidence>
<dbReference type="GO" id="GO:0031419">
    <property type="term" value="F:cobalamin binding"/>
    <property type="evidence" value="ECO:0007669"/>
    <property type="project" value="UniProtKB-KW"/>
</dbReference>
<evidence type="ECO:0000313" key="4">
    <source>
        <dbReference type="EMBL" id="ACY16855.1"/>
    </source>
</evidence>
<dbReference type="PIRSF" id="PIRSF001495">
    <property type="entry name" value="Met_asp_mut_epsi"/>
    <property type="match status" value="1"/>
</dbReference>
<dbReference type="OrthoDB" id="5332339at2"/>
<evidence type="ECO:0000256" key="2">
    <source>
        <dbReference type="ARBA" id="ARBA00023235"/>
    </source>
</evidence>
<protein>
    <submittedName>
        <fullName evidence="4">Methylaspartate mutase</fullName>
        <ecNumber evidence="4">5.4.99.1</ecNumber>
    </submittedName>
</protein>
<evidence type="ECO:0000256" key="1">
    <source>
        <dbReference type="ARBA" id="ARBA00022628"/>
    </source>
</evidence>
<dbReference type="HOGENOM" id="CLU_029922_0_0_7"/>
<dbReference type="InterPro" id="IPR016176">
    <property type="entry name" value="Cbl-dep_enz_cat"/>
</dbReference>
<name>D0LME9_HALO1</name>
<dbReference type="Proteomes" id="UP000001880">
    <property type="component" value="Chromosome"/>
</dbReference>
<proteinExistence type="predicted"/>
<dbReference type="AlphaFoldDB" id="D0LME9"/>
<dbReference type="EC" id="5.4.99.1" evidence="4"/>
<dbReference type="EMBL" id="CP001804">
    <property type="protein sequence ID" value="ACY16855.1"/>
    <property type="molecule type" value="Genomic_DNA"/>
</dbReference>
<organism evidence="4 5">
    <name type="scientific">Haliangium ochraceum (strain DSM 14365 / JCM 11303 / SMP-2)</name>
    <dbReference type="NCBI Taxonomy" id="502025"/>
    <lineage>
        <taxon>Bacteria</taxon>
        <taxon>Pseudomonadati</taxon>
        <taxon>Myxococcota</taxon>
        <taxon>Polyangia</taxon>
        <taxon>Haliangiales</taxon>
        <taxon>Kofleriaceae</taxon>
        <taxon>Haliangium</taxon>
    </lineage>
</organism>
<dbReference type="GO" id="GO:0019670">
    <property type="term" value="P:anaerobic L-glutamate catabolic process"/>
    <property type="evidence" value="ECO:0007669"/>
    <property type="project" value="InterPro"/>
</dbReference>
<dbReference type="InterPro" id="IPR006396">
    <property type="entry name" value="Glu_mut_E"/>
</dbReference>
<keyword evidence="5" id="KW-1185">Reference proteome</keyword>